<accession>A0A5J6HKA0</accession>
<evidence type="ECO:0000313" key="4">
    <source>
        <dbReference type="EMBL" id="QEV19878.1"/>
    </source>
</evidence>
<evidence type="ECO:0000259" key="2">
    <source>
        <dbReference type="Pfam" id="PF03007"/>
    </source>
</evidence>
<evidence type="ECO:0000256" key="1">
    <source>
        <dbReference type="SAM" id="MobiDB-lite"/>
    </source>
</evidence>
<proteinExistence type="predicted"/>
<dbReference type="InterPro" id="IPR023213">
    <property type="entry name" value="CAT-like_dom_sf"/>
</dbReference>
<dbReference type="Gene3D" id="3.30.559.10">
    <property type="entry name" value="Chloramphenicol acetyltransferase-like domain"/>
    <property type="match status" value="1"/>
</dbReference>
<dbReference type="Pfam" id="PF03007">
    <property type="entry name" value="WS_DGAT_cat"/>
    <property type="match status" value="1"/>
</dbReference>
<dbReference type="GO" id="GO:0004144">
    <property type="term" value="F:diacylglycerol O-acyltransferase activity"/>
    <property type="evidence" value="ECO:0007669"/>
    <property type="project" value="InterPro"/>
</dbReference>
<dbReference type="UniPathway" id="UPA00282"/>
<dbReference type="InterPro" id="IPR009721">
    <property type="entry name" value="O-acyltransferase_WSD1_C"/>
</dbReference>
<evidence type="ECO:0000259" key="3">
    <source>
        <dbReference type="Pfam" id="PF06974"/>
    </source>
</evidence>
<gene>
    <name evidence="4" type="ORF">CP975_22290</name>
</gene>
<dbReference type="GO" id="GO:0019432">
    <property type="term" value="P:triglyceride biosynthetic process"/>
    <property type="evidence" value="ECO:0007669"/>
    <property type="project" value="UniProtKB-UniPathway"/>
</dbReference>
<dbReference type="OrthoDB" id="4191848at2"/>
<dbReference type="Proteomes" id="UP000326553">
    <property type="component" value="Chromosome"/>
</dbReference>
<protein>
    <submittedName>
        <fullName evidence="4">DUF1298 domain-containing protein</fullName>
    </submittedName>
</protein>
<dbReference type="Pfam" id="PF06974">
    <property type="entry name" value="WS_DGAT_C"/>
    <property type="match status" value="1"/>
</dbReference>
<feature type="region of interest" description="Disordered" evidence="1">
    <location>
        <begin position="174"/>
        <end position="226"/>
    </location>
</feature>
<sequence>MKNSIALSPVDELLCGAGTHPKPPIAMAALFTGAPPPLDDLRDRVVERWGGLPLLRRTLLRPARPTWLRPHRWVPLDGFDVRAHVRDHVLDTPSEGRRVDGGAGGTAFTDLLGRLVTQPVPDGLPPWRLRLVRTVRQTGPQEWFGLVLSAHHALMDGRSLELLLSSLLDGGPGRGAKAAGRARAVRTPRLPGPRRAVQDGQPRSTGRPLDALRSGQALPLPSGPPGAKRDLAWVDVDTDAVRAARRALPGLGATLNEILLAASAGALRTVHGDPDHWAAATRPLYGLFAVDLRTPEQPETLGNVVSAVRIPLPMAIDSPRERLAACRAEAAASDSAHTAAAATQLLSTAARLGPWGLRLLAVRANSRRWAPVVCTAIRWPRGPWFLDGAPLAKAITLPQVQNPEAVSLTLTSYAGTHTLSVISNTPPGQARLLAAAFERELTSLGGTVSTAGRNSPL</sequence>
<dbReference type="InterPro" id="IPR004255">
    <property type="entry name" value="O-acyltransferase_WSD1_N"/>
</dbReference>
<evidence type="ECO:0000313" key="5">
    <source>
        <dbReference type="Proteomes" id="UP000326553"/>
    </source>
</evidence>
<feature type="domain" description="O-acyltransferase WSD1-like N-terminal" evidence="2">
    <location>
        <begin position="35"/>
        <end position="197"/>
    </location>
</feature>
<feature type="domain" description="O-acyltransferase WSD1 C-terminal" evidence="3">
    <location>
        <begin position="302"/>
        <end position="443"/>
    </location>
</feature>
<keyword evidence="5" id="KW-1185">Reference proteome</keyword>
<organism evidence="4 5">
    <name type="scientific">Streptomyces alboniger</name>
    <dbReference type="NCBI Taxonomy" id="132473"/>
    <lineage>
        <taxon>Bacteria</taxon>
        <taxon>Bacillati</taxon>
        <taxon>Actinomycetota</taxon>
        <taxon>Actinomycetes</taxon>
        <taxon>Kitasatosporales</taxon>
        <taxon>Streptomycetaceae</taxon>
        <taxon>Streptomyces</taxon>
        <taxon>Streptomyces aurantiacus group</taxon>
    </lineage>
</organism>
<dbReference type="EMBL" id="CP023695">
    <property type="protein sequence ID" value="QEV19878.1"/>
    <property type="molecule type" value="Genomic_DNA"/>
</dbReference>
<name>A0A5J6HKA0_STRAD</name>
<dbReference type="KEGG" id="salw:CP975_22290"/>
<reference evidence="4 5" key="1">
    <citation type="submission" date="2017-09" db="EMBL/GenBank/DDBJ databases">
        <authorList>
            <person name="Lee N."/>
            <person name="Cho B.-K."/>
        </authorList>
    </citation>
    <scope>NUCLEOTIDE SEQUENCE [LARGE SCALE GENOMIC DNA]</scope>
    <source>
        <strain evidence="4 5">ATCC 12461</strain>
    </source>
</reference>
<dbReference type="AlphaFoldDB" id="A0A5J6HKA0"/>
<dbReference type="SUPFAM" id="SSF52777">
    <property type="entry name" value="CoA-dependent acyltransferases"/>
    <property type="match status" value="1"/>
</dbReference>